<proteinExistence type="predicted"/>
<evidence type="ECO:0000313" key="2">
    <source>
        <dbReference type="Proteomes" id="UP000186364"/>
    </source>
</evidence>
<sequence>MTAKWHVIPAHDLYIFRGPAITGWICEVSSVVSQYGLDFIGNGQHQRPEEVPGNASGCLLNKLDKGEFGRSVDGYEEIKPALRRMHLGNVDVEIAESDSS</sequence>
<protein>
    <submittedName>
        <fullName evidence="1">Uncharacterized protein</fullName>
    </submittedName>
</protein>
<reference evidence="1 2" key="1">
    <citation type="submission" date="2016-09" db="EMBL/GenBank/DDBJ databases">
        <title>Rhizobium sp. nov., a novel species isolated from the rice rhizosphere.</title>
        <authorList>
            <person name="Zhao J."/>
            <person name="Zhang X."/>
        </authorList>
    </citation>
    <scope>NUCLEOTIDE SEQUENCE [LARGE SCALE GENOMIC DNA]</scope>
    <source>
        <strain evidence="1 2">1.7048</strain>
    </source>
</reference>
<organism evidence="1 2">
    <name type="scientific">Xaviernesmea oryzae</name>
    <dbReference type="NCBI Taxonomy" id="464029"/>
    <lineage>
        <taxon>Bacteria</taxon>
        <taxon>Pseudomonadati</taxon>
        <taxon>Pseudomonadota</taxon>
        <taxon>Alphaproteobacteria</taxon>
        <taxon>Hyphomicrobiales</taxon>
        <taxon>Rhizobiaceae</taxon>
        <taxon>Rhizobium/Agrobacterium group</taxon>
        <taxon>Xaviernesmea</taxon>
    </lineage>
</organism>
<gene>
    <name evidence="1" type="ORF">BJF93_18325</name>
</gene>
<dbReference type="Proteomes" id="UP000186364">
    <property type="component" value="Unassembled WGS sequence"/>
</dbReference>
<comment type="caution">
    <text evidence="1">The sequence shown here is derived from an EMBL/GenBank/DDBJ whole genome shotgun (WGS) entry which is preliminary data.</text>
</comment>
<name>A0A1Q9B3W8_9HYPH</name>
<accession>A0A1Q9B3W8</accession>
<dbReference type="AlphaFoldDB" id="A0A1Q9B3W8"/>
<dbReference type="EMBL" id="MKIP01000005">
    <property type="protein sequence ID" value="OLP62821.1"/>
    <property type="molecule type" value="Genomic_DNA"/>
</dbReference>
<evidence type="ECO:0000313" key="1">
    <source>
        <dbReference type="EMBL" id="OLP62821.1"/>
    </source>
</evidence>
<keyword evidence="2" id="KW-1185">Reference proteome</keyword>